<comment type="cofactor">
    <cofactor evidence="1">
        <name>pyridoxal 5'-phosphate</name>
        <dbReference type="ChEBI" id="CHEBI:597326"/>
    </cofactor>
</comment>
<comment type="catalytic activity">
    <reaction evidence="5">
        <text>O-phospho-L-serine + 2-oxoglutarate = 3-phosphooxypyruvate + L-glutamate</text>
        <dbReference type="Rhea" id="RHEA:14329"/>
        <dbReference type="ChEBI" id="CHEBI:16810"/>
        <dbReference type="ChEBI" id="CHEBI:18110"/>
        <dbReference type="ChEBI" id="CHEBI:29985"/>
        <dbReference type="ChEBI" id="CHEBI:57524"/>
        <dbReference type="EC" id="2.6.1.52"/>
    </reaction>
</comment>
<evidence type="ECO:0000256" key="2">
    <source>
        <dbReference type="ARBA" id="ARBA00022679"/>
    </source>
</evidence>
<feature type="non-terminal residue" evidence="7">
    <location>
        <position position="121"/>
    </location>
</feature>
<evidence type="ECO:0000313" key="7">
    <source>
        <dbReference type="EMBL" id="SVB24305.1"/>
    </source>
</evidence>
<evidence type="ECO:0000256" key="5">
    <source>
        <dbReference type="ARBA" id="ARBA00049007"/>
    </source>
</evidence>
<dbReference type="SUPFAM" id="SSF53383">
    <property type="entry name" value="PLP-dependent transferases"/>
    <property type="match status" value="1"/>
</dbReference>
<dbReference type="InterPro" id="IPR000192">
    <property type="entry name" value="Aminotrans_V_dom"/>
</dbReference>
<dbReference type="PANTHER" id="PTHR43247">
    <property type="entry name" value="PHOSPHOSERINE AMINOTRANSFERASE"/>
    <property type="match status" value="1"/>
</dbReference>
<keyword evidence="3" id="KW-0663">Pyridoxal phosphate</keyword>
<dbReference type="GO" id="GO:0030170">
    <property type="term" value="F:pyridoxal phosphate binding"/>
    <property type="evidence" value="ECO:0007669"/>
    <property type="project" value="TreeGrafter"/>
</dbReference>
<sequence length="121" mass="13598">MITERTIDNFNAGPAILPLDVLKKVQKDLLNYDNTGISILETSHRSQEFNKILINTKKTLQTLLKIPSNYEILFMQGGASSQFSAIPLNLCNNFEKDTCDVLITGSWSEKASKEISKYIDV</sequence>
<gene>
    <name evidence="7" type="ORF">METZ01_LOCUS177159</name>
</gene>
<protein>
    <recommendedName>
        <fullName evidence="6">Aminotransferase class V domain-containing protein</fullName>
    </recommendedName>
</protein>
<keyword evidence="2" id="KW-0808">Transferase</keyword>
<evidence type="ECO:0000256" key="4">
    <source>
        <dbReference type="ARBA" id="ARBA00029440"/>
    </source>
</evidence>
<dbReference type="PANTHER" id="PTHR43247:SF1">
    <property type="entry name" value="PHOSPHOSERINE AMINOTRANSFERASE"/>
    <property type="match status" value="1"/>
</dbReference>
<dbReference type="InterPro" id="IPR015421">
    <property type="entry name" value="PyrdxlP-dep_Trfase_major"/>
</dbReference>
<dbReference type="Gene3D" id="3.40.640.10">
    <property type="entry name" value="Type I PLP-dependent aspartate aminotransferase-like (Major domain)"/>
    <property type="match status" value="1"/>
</dbReference>
<dbReference type="InterPro" id="IPR022278">
    <property type="entry name" value="Pser_aminoTfrase"/>
</dbReference>
<proteinExistence type="predicted"/>
<accession>A0A382CDY1</accession>
<evidence type="ECO:0000256" key="3">
    <source>
        <dbReference type="ARBA" id="ARBA00022898"/>
    </source>
</evidence>
<organism evidence="7">
    <name type="scientific">marine metagenome</name>
    <dbReference type="NCBI Taxonomy" id="408172"/>
    <lineage>
        <taxon>unclassified sequences</taxon>
        <taxon>metagenomes</taxon>
        <taxon>ecological metagenomes</taxon>
    </lineage>
</organism>
<dbReference type="GO" id="GO:0006564">
    <property type="term" value="P:L-serine biosynthetic process"/>
    <property type="evidence" value="ECO:0007669"/>
    <property type="project" value="InterPro"/>
</dbReference>
<dbReference type="GO" id="GO:0004648">
    <property type="term" value="F:O-phospho-L-serine:2-oxoglutarate aminotransferase activity"/>
    <property type="evidence" value="ECO:0007669"/>
    <property type="project" value="UniProtKB-EC"/>
</dbReference>
<dbReference type="Pfam" id="PF00266">
    <property type="entry name" value="Aminotran_5"/>
    <property type="match status" value="1"/>
</dbReference>
<dbReference type="EMBL" id="UINC01034061">
    <property type="protein sequence ID" value="SVB24305.1"/>
    <property type="molecule type" value="Genomic_DNA"/>
</dbReference>
<dbReference type="GO" id="GO:0005737">
    <property type="term" value="C:cytoplasm"/>
    <property type="evidence" value="ECO:0007669"/>
    <property type="project" value="TreeGrafter"/>
</dbReference>
<feature type="domain" description="Aminotransferase class V" evidence="6">
    <location>
        <begin position="9"/>
        <end position="110"/>
    </location>
</feature>
<dbReference type="AlphaFoldDB" id="A0A382CDY1"/>
<comment type="pathway">
    <text evidence="4">Amino-acid biosynthesis.</text>
</comment>
<dbReference type="InterPro" id="IPR015424">
    <property type="entry name" value="PyrdxlP-dep_Trfase"/>
</dbReference>
<name>A0A382CDY1_9ZZZZ</name>
<evidence type="ECO:0000259" key="6">
    <source>
        <dbReference type="Pfam" id="PF00266"/>
    </source>
</evidence>
<evidence type="ECO:0000256" key="1">
    <source>
        <dbReference type="ARBA" id="ARBA00001933"/>
    </source>
</evidence>
<reference evidence="7" key="1">
    <citation type="submission" date="2018-05" db="EMBL/GenBank/DDBJ databases">
        <authorList>
            <person name="Lanie J.A."/>
            <person name="Ng W.-L."/>
            <person name="Kazmierczak K.M."/>
            <person name="Andrzejewski T.M."/>
            <person name="Davidsen T.M."/>
            <person name="Wayne K.J."/>
            <person name="Tettelin H."/>
            <person name="Glass J.I."/>
            <person name="Rusch D."/>
            <person name="Podicherti R."/>
            <person name="Tsui H.-C.T."/>
            <person name="Winkler M.E."/>
        </authorList>
    </citation>
    <scope>NUCLEOTIDE SEQUENCE</scope>
</reference>